<dbReference type="EMBL" id="CAKLBY020000029">
    <property type="protein sequence ID" value="CAK7904820.1"/>
    <property type="molecule type" value="Genomic_DNA"/>
</dbReference>
<reference evidence="3" key="1">
    <citation type="submission" date="2024-01" db="EMBL/GenBank/DDBJ databases">
        <authorList>
            <person name="Webb A."/>
        </authorList>
    </citation>
    <scope>NUCLEOTIDE SEQUENCE</scope>
    <source>
        <strain evidence="3">Pm1</strain>
    </source>
</reference>
<dbReference type="AlphaFoldDB" id="A0AAV1UG78"/>
<gene>
    <name evidence="3" type="ORF">PM001_LOCUS18655</name>
    <name evidence="2" type="ORF">PM001_LOCUS2984</name>
</gene>
<evidence type="ECO:0000313" key="4">
    <source>
        <dbReference type="Proteomes" id="UP001162060"/>
    </source>
</evidence>
<dbReference type="EMBL" id="CAKLBY020000194">
    <property type="protein sequence ID" value="CAK7933505.1"/>
    <property type="molecule type" value="Genomic_DNA"/>
</dbReference>
<keyword evidence="1" id="KW-0732">Signal</keyword>
<feature type="chain" id="PRO_5044714161" description="RxLR effector protein" evidence="1">
    <location>
        <begin position="26"/>
        <end position="132"/>
    </location>
</feature>
<proteinExistence type="predicted"/>
<evidence type="ECO:0000256" key="1">
    <source>
        <dbReference type="SAM" id="SignalP"/>
    </source>
</evidence>
<name>A0AAV1UG78_9STRA</name>
<protein>
    <recommendedName>
        <fullName evidence="5">RxLR effector protein</fullName>
    </recommendedName>
</protein>
<evidence type="ECO:0000313" key="2">
    <source>
        <dbReference type="EMBL" id="CAK7904820.1"/>
    </source>
</evidence>
<evidence type="ECO:0008006" key="5">
    <source>
        <dbReference type="Google" id="ProtNLM"/>
    </source>
</evidence>
<accession>A0AAV1UG78</accession>
<evidence type="ECO:0000313" key="3">
    <source>
        <dbReference type="EMBL" id="CAK7933505.1"/>
    </source>
</evidence>
<dbReference type="Proteomes" id="UP001162060">
    <property type="component" value="Unassembled WGS sequence"/>
</dbReference>
<feature type="signal peptide" evidence="1">
    <location>
        <begin position="1"/>
        <end position="25"/>
    </location>
</feature>
<comment type="caution">
    <text evidence="3">The sequence shown here is derived from an EMBL/GenBank/DDBJ whole genome shotgun (WGS) entry which is preliminary data.</text>
</comment>
<sequence length="132" mass="14373">MRLLLSSFAVVSALVAALSTSSTIAVPTESDHARRALRTAGDATTSAKQGSGALHGTSTLVEVPSSNQEERLLKSYLWLSKIRMDFGDIVTFFRKKGVNFGKQSKKLKNFGKALIQTCKNILKGERLKISMI</sequence>
<organism evidence="3 4">
    <name type="scientific">Peronospora matthiolae</name>
    <dbReference type="NCBI Taxonomy" id="2874970"/>
    <lineage>
        <taxon>Eukaryota</taxon>
        <taxon>Sar</taxon>
        <taxon>Stramenopiles</taxon>
        <taxon>Oomycota</taxon>
        <taxon>Peronosporomycetes</taxon>
        <taxon>Peronosporales</taxon>
        <taxon>Peronosporaceae</taxon>
        <taxon>Peronospora</taxon>
    </lineage>
</organism>